<dbReference type="EMBL" id="RWGY01000011">
    <property type="protein sequence ID" value="TVU28843.1"/>
    <property type="molecule type" value="Genomic_DNA"/>
</dbReference>
<sequence length="139" mass="15002">MKTKPSVQPDTAILRTYTASSQPLPLPYAQSKNSQRSRRFCVAFASGDKRHGDSRNASNPTTCCSCSILCGSSILGCFDCSVPRRHRSAPQLVAHPASETGPTTQDTTGTMSPVLNAVMTCLEDEEEQMDDDESTIEDA</sequence>
<evidence type="ECO:0000256" key="1">
    <source>
        <dbReference type="SAM" id="MobiDB-lite"/>
    </source>
</evidence>
<dbReference type="Gramene" id="TVU28843">
    <property type="protein sequence ID" value="TVU28843"/>
    <property type="gene ID" value="EJB05_20378"/>
</dbReference>
<keyword evidence="3" id="KW-1185">Reference proteome</keyword>
<feature type="compositionally biased region" description="Low complexity" evidence="1">
    <location>
        <begin position="100"/>
        <end position="110"/>
    </location>
</feature>
<dbReference type="AlphaFoldDB" id="A0A5J9UYM0"/>
<proteinExistence type="predicted"/>
<accession>A0A5J9UYM0</accession>
<feature type="region of interest" description="Disordered" evidence="1">
    <location>
        <begin position="89"/>
        <end position="111"/>
    </location>
</feature>
<protein>
    <submittedName>
        <fullName evidence="2">Uncharacterized protein</fullName>
    </submittedName>
</protein>
<name>A0A5J9UYM0_9POAL</name>
<evidence type="ECO:0000313" key="2">
    <source>
        <dbReference type="EMBL" id="TVU28843.1"/>
    </source>
</evidence>
<dbReference type="Proteomes" id="UP000324897">
    <property type="component" value="Chromosome 1"/>
</dbReference>
<comment type="caution">
    <text evidence="2">The sequence shown here is derived from an EMBL/GenBank/DDBJ whole genome shotgun (WGS) entry which is preliminary data.</text>
</comment>
<evidence type="ECO:0000313" key="3">
    <source>
        <dbReference type="Proteomes" id="UP000324897"/>
    </source>
</evidence>
<feature type="non-terminal residue" evidence="2">
    <location>
        <position position="1"/>
    </location>
</feature>
<reference evidence="2 3" key="1">
    <citation type="journal article" date="2019" name="Sci. Rep.">
        <title>A high-quality genome of Eragrostis curvula grass provides insights into Poaceae evolution and supports new strategies to enhance forage quality.</title>
        <authorList>
            <person name="Carballo J."/>
            <person name="Santos B.A.C.M."/>
            <person name="Zappacosta D."/>
            <person name="Garbus I."/>
            <person name="Selva J.P."/>
            <person name="Gallo C.A."/>
            <person name="Diaz A."/>
            <person name="Albertini E."/>
            <person name="Caccamo M."/>
            <person name="Echenique V."/>
        </authorList>
    </citation>
    <scope>NUCLEOTIDE SEQUENCE [LARGE SCALE GENOMIC DNA]</scope>
    <source>
        <strain evidence="3">cv. Victoria</strain>
        <tissue evidence="2">Leaf</tissue>
    </source>
</reference>
<gene>
    <name evidence="2" type="ORF">EJB05_20378</name>
</gene>
<organism evidence="2 3">
    <name type="scientific">Eragrostis curvula</name>
    <name type="common">weeping love grass</name>
    <dbReference type="NCBI Taxonomy" id="38414"/>
    <lineage>
        <taxon>Eukaryota</taxon>
        <taxon>Viridiplantae</taxon>
        <taxon>Streptophyta</taxon>
        <taxon>Embryophyta</taxon>
        <taxon>Tracheophyta</taxon>
        <taxon>Spermatophyta</taxon>
        <taxon>Magnoliopsida</taxon>
        <taxon>Liliopsida</taxon>
        <taxon>Poales</taxon>
        <taxon>Poaceae</taxon>
        <taxon>PACMAD clade</taxon>
        <taxon>Chloridoideae</taxon>
        <taxon>Eragrostideae</taxon>
        <taxon>Eragrostidinae</taxon>
        <taxon>Eragrostis</taxon>
    </lineage>
</organism>